<dbReference type="EMBL" id="NMUH01000024">
    <property type="protein sequence ID" value="MQL68884.1"/>
    <property type="molecule type" value="Genomic_DNA"/>
</dbReference>
<proteinExistence type="predicted"/>
<reference evidence="1" key="1">
    <citation type="submission" date="2017-07" db="EMBL/GenBank/DDBJ databases">
        <title>Taro Niue Genome Assembly and Annotation.</title>
        <authorList>
            <person name="Atibalentja N."/>
            <person name="Keating K."/>
            <person name="Fields C.J."/>
        </authorList>
    </citation>
    <scope>NUCLEOTIDE SEQUENCE</scope>
    <source>
        <strain evidence="1">Niue_2</strain>
        <tissue evidence="1">Leaf</tissue>
    </source>
</reference>
<organism evidence="1 2">
    <name type="scientific">Colocasia esculenta</name>
    <name type="common">Wild taro</name>
    <name type="synonym">Arum esculentum</name>
    <dbReference type="NCBI Taxonomy" id="4460"/>
    <lineage>
        <taxon>Eukaryota</taxon>
        <taxon>Viridiplantae</taxon>
        <taxon>Streptophyta</taxon>
        <taxon>Embryophyta</taxon>
        <taxon>Tracheophyta</taxon>
        <taxon>Spermatophyta</taxon>
        <taxon>Magnoliopsida</taxon>
        <taxon>Liliopsida</taxon>
        <taxon>Araceae</taxon>
        <taxon>Aroideae</taxon>
        <taxon>Colocasieae</taxon>
        <taxon>Colocasia</taxon>
    </lineage>
</organism>
<dbReference type="Proteomes" id="UP000652761">
    <property type="component" value="Unassembled WGS sequence"/>
</dbReference>
<dbReference type="AlphaFoldDB" id="A0A843TH27"/>
<sequence>MLKQHVNINLSRGVDTVHLCVDTSSLSQKPVLNGSQPMVSTQSTCVSTLDDCPRKQLEQLKPMVSTQFAWVSAHFD</sequence>
<comment type="caution">
    <text evidence="1">The sequence shown here is derived from an EMBL/GenBank/DDBJ whole genome shotgun (WGS) entry which is preliminary data.</text>
</comment>
<evidence type="ECO:0000313" key="1">
    <source>
        <dbReference type="EMBL" id="MQL68884.1"/>
    </source>
</evidence>
<evidence type="ECO:0000313" key="2">
    <source>
        <dbReference type="Proteomes" id="UP000652761"/>
    </source>
</evidence>
<protein>
    <submittedName>
        <fullName evidence="1">Uncharacterized protein</fullName>
    </submittedName>
</protein>
<gene>
    <name evidence="1" type="ORF">Taro_001160</name>
</gene>
<name>A0A843TH27_COLES</name>
<accession>A0A843TH27</accession>
<keyword evidence="2" id="KW-1185">Reference proteome</keyword>